<dbReference type="InterPro" id="IPR029045">
    <property type="entry name" value="ClpP/crotonase-like_dom_sf"/>
</dbReference>
<dbReference type="RefSeq" id="WP_091538159.1">
    <property type="nucleotide sequence ID" value="NZ_FONY01000001.1"/>
</dbReference>
<dbReference type="PIRSF" id="PIRSF001217">
    <property type="entry name" value="Protease_4_SppA"/>
    <property type="match status" value="1"/>
</dbReference>
<dbReference type="Proteomes" id="UP000199513">
    <property type="component" value="Unassembled WGS sequence"/>
</dbReference>
<evidence type="ECO:0000256" key="2">
    <source>
        <dbReference type="ARBA" id="ARBA00008683"/>
    </source>
</evidence>
<dbReference type="SUPFAM" id="SSF52096">
    <property type="entry name" value="ClpP/crotonase"/>
    <property type="match status" value="2"/>
</dbReference>
<dbReference type="OrthoDB" id="9764363at2"/>
<feature type="domain" description="Peptidase S49" evidence="9">
    <location>
        <begin position="129"/>
        <end position="281"/>
    </location>
</feature>
<keyword evidence="4" id="KW-0378">Hydrolase</keyword>
<evidence type="ECO:0000256" key="3">
    <source>
        <dbReference type="ARBA" id="ARBA00022670"/>
    </source>
</evidence>
<keyword evidence="6 8" id="KW-0472">Membrane</keyword>
<name>A0A1I2A3E2_9BACT</name>
<evidence type="ECO:0000259" key="9">
    <source>
        <dbReference type="Pfam" id="PF01343"/>
    </source>
</evidence>
<dbReference type="InterPro" id="IPR004634">
    <property type="entry name" value="Pept_S49_pIV"/>
</dbReference>
<evidence type="ECO:0000256" key="5">
    <source>
        <dbReference type="ARBA" id="ARBA00022825"/>
    </source>
</evidence>
<sequence length="593" mass="65384">MGQFIKFTVAAIFGTIIGLGLLFFLMIWILGAVASSAGNEKVSIEANSVLHLNLNTAIKERVEENPFEDLDLPSELTASVGGIGLFDLKEAIKKAKSDENIKGIYLEVGMISAGFASLQEIREALIDFKGANKFIYVYGDIYGESSYLVASVADKIILNPQGVLEFNGLYAERMFYTKMFEKVGIKPEIFRVGEFKSAVEPFLLDKMSPASRLQTESYLNSIYNFYLKGISESRNIAIEDLKNLANKMAIRNAGEMLEAKLITDTMYYDQVEAELKKASGIEENSKLKLVTLKKYMKVPNPNDKYNANKIAVIVGEGEITDGNGGQDGIGGDKIAAEIRKARQDDRVKAIVLRINSPGGSALASDKMWREVILTKGKKPIIASMGDVAASGGYYMAMGCDKIVAQPNTITGSIGIFSLLFNAQELLNNKIGITFDGVKTSSFADIDGFYHRSLTDAERQVFQQAVNRGYEDFTSKAARGRNMHLDSLKRVAGGRVWTGEQAQGLGLVDELGNFEKAVAIAAKAANLQDGEYALKFYPQKQSFVDKLLKTGESALKEQSLRSELGELYPIYKEIQRLKNLQGLQARLPYYEEIK</sequence>
<comment type="subcellular location">
    <subcellularLocation>
        <location evidence="1">Membrane</location>
    </subcellularLocation>
</comment>
<evidence type="ECO:0000256" key="6">
    <source>
        <dbReference type="ARBA" id="ARBA00023136"/>
    </source>
</evidence>
<comment type="similarity">
    <text evidence="2">Belongs to the peptidase S49 family.</text>
</comment>
<keyword evidence="8" id="KW-0812">Transmembrane</keyword>
<evidence type="ECO:0000256" key="4">
    <source>
        <dbReference type="ARBA" id="ARBA00022801"/>
    </source>
</evidence>
<dbReference type="InterPro" id="IPR047272">
    <property type="entry name" value="S49_SppA_C"/>
</dbReference>
<dbReference type="STRING" id="1003.SAMN04488541_100119"/>
<dbReference type="GO" id="GO:0008236">
    <property type="term" value="F:serine-type peptidase activity"/>
    <property type="evidence" value="ECO:0007669"/>
    <property type="project" value="UniProtKB-KW"/>
</dbReference>
<protein>
    <submittedName>
        <fullName evidence="10">Protease-4</fullName>
    </submittedName>
</protein>
<keyword evidence="8" id="KW-1133">Transmembrane helix</keyword>
<dbReference type="AlphaFoldDB" id="A0A1I2A3E2"/>
<dbReference type="PANTHER" id="PTHR33209">
    <property type="entry name" value="PROTEASE 4"/>
    <property type="match status" value="1"/>
</dbReference>
<keyword evidence="5" id="KW-0720">Serine protease</keyword>
<dbReference type="GO" id="GO:0016020">
    <property type="term" value="C:membrane"/>
    <property type="evidence" value="ECO:0007669"/>
    <property type="project" value="UniProtKB-SubCell"/>
</dbReference>
<evidence type="ECO:0000256" key="1">
    <source>
        <dbReference type="ARBA" id="ARBA00004370"/>
    </source>
</evidence>
<accession>A0A1I2A3E2</accession>
<reference evidence="10 11" key="1">
    <citation type="submission" date="2016-10" db="EMBL/GenBank/DDBJ databases">
        <authorList>
            <person name="de Groot N.N."/>
        </authorList>
    </citation>
    <scope>NUCLEOTIDE SEQUENCE [LARGE SCALE GENOMIC DNA]</scope>
    <source>
        <strain>GEY</strain>
        <strain evidence="11">DSM 9560</strain>
    </source>
</reference>
<dbReference type="Gene3D" id="3.90.226.10">
    <property type="entry name" value="2-enoyl-CoA Hydratase, Chain A, domain 1"/>
    <property type="match status" value="4"/>
</dbReference>
<keyword evidence="3 10" id="KW-0645">Protease</keyword>
<dbReference type="EMBL" id="FONY01000001">
    <property type="protein sequence ID" value="SFE38654.1"/>
    <property type="molecule type" value="Genomic_DNA"/>
</dbReference>
<evidence type="ECO:0000313" key="11">
    <source>
        <dbReference type="Proteomes" id="UP000199513"/>
    </source>
</evidence>
<feature type="transmembrane region" description="Helical" evidence="8">
    <location>
        <begin position="7"/>
        <end position="31"/>
    </location>
</feature>
<evidence type="ECO:0000256" key="8">
    <source>
        <dbReference type="SAM" id="Phobius"/>
    </source>
</evidence>
<dbReference type="GO" id="GO:0006465">
    <property type="term" value="P:signal peptide processing"/>
    <property type="evidence" value="ECO:0007669"/>
    <property type="project" value="InterPro"/>
</dbReference>
<dbReference type="CDD" id="cd07023">
    <property type="entry name" value="S49_Sppa_N_C"/>
    <property type="match status" value="1"/>
</dbReference>
<dbReference type="NCBIfam" id="TIGR00705">
    <property type="entry name" value="SppA_67K"/>
    <property type="match status" value="1"/>
</dbReference>
<organism evidence="10 11">
    <name type="scientific">Thermoflexibacter ruber</name>
    <dbReference type="NCBI Taxonomy" id="1003"/>
    <lineage>
        <taxon>Bacteria</taxon>
        <taxon>Pseudomonadati</taxon>
        <taxon>Bacteroidota</taxon>
        <taxon>Cytophagia</taxon>
        <taxon>Cytophagales</taxon>
        <taxon>Thermoflexibacteraceae</taxon>
        <taxon>Thermoflexibacter</taxon>
    </lineage>
</organism>
<dbReference type="InterPro" id="IPR047217">
    <property type="entry name" value="S49_SppA_67K_type_N"/>
</dbReference>
<gene>
    <name evidence="10" type="ORF">SAMN04488541_100119</name>
</gene>
<dbReference type="Pfam" id="PF01343">
    <property type="entry name" value="Peptidase_S49"/>
    <property type="match status" value="2"/>
</dbReference>
<dbReference type="CDD" id="cd07018">
    <property type="entry name" value="S49_SppA_67K_type"/>
    <property type="match status" value="1"/>
</dbReference>
<proteinExistence type="inferred from homology"/>
<dbReference type="InterPro" id="IPR004635">
    <property type="entry name" value="Pept_S49_SppA"/>
</dbReference>
<feature type="active site" description="Proton donor/acceptor" evidence="7">
    <location>
        <position position="196"/>
    </location>
</feature>
<evidence type="ECO:0000256" key="7">
    <source>
        <dbReference type="PIRSR" id="PIRSR001217-1"/>
    </source>
</evidence>
<dbReference type="PANTHER" id="PTHR33209:SF1">
    <property type="entry name" value="PEPTIDASE S49 DOMAIN-CONTAINING PROTEIN"/>
    <property type="match status" value="1"/>
</dbReference>
<evidence type="ECO:0000313" key="10">
    <source>
        <dbReference type="EMBL" id="SFE38654.1"/>
    </source>
</evidence>
<dbReference type="InterPro" id="IPR002142">
    <property type="entry name" value="Peptidase_S49"/>
</dbReference>
<dbReference type="NCBIfam" id="TIGR00706">
    <property type="entry name" value="SppA_dom"/>
    <property type="match status" value="1"/>
</dbReference>
<feature type="domain" description="Peptidase S49" evidence="9">
    <location>
        <begin position="375"/>
        <end position="526"/>
    </location>
</feature>
<keyword evidence="11" id="KW-1185">Reference proteome</keyword>
<feature type="active site" description="Nucleophile" evidence="7">
    <location>
        <position position="390"/>
    </location>
</feature>